<evidence type="ECO:0000256" key="20">
    <source>
        <dbReference type="ARBA" id="ARBA00040101"/>
    </source>
</evidence>
<comment type="similarity">
    <text evidence="5">Belongs to the glycosyltransferase 29 family.</text>
</comment>
<keyword evidence="6" id="KW-0964">Secreted</keyword>
<dbReference type="GO" id="GO:0047288">
    <property type="term" value="F:beta-D-galactosyl-(1-&gt;3)-N-acetyl-beta-D-galactosaminide alpha-2,3- sialyltransferase"/>
    <property type="evidence" value="ECO:0007669"/>
    <property type="project" value="UniProtKB-EC"/>
</dbReference>
<evidence type="ECO:0000256" key="14">
    <source>
        <dbReference type="ARBA" id="ARBA00023136"/>
    </source>
</evidence>
<dbReference type="GO" id="GO:0032580">
    <property type="term" value="C:Golgi cisterna membrane"/>
    <property type="evidence" value="ECO:0007669"/>
    <property type="project" value="UniProtKB-SubCell"/>
</dbReference>
<evidence type="ECO:0000256" key="17">
    <source>
        <dbReference type="ARBA" id="ARBA00036292"/>
    </source>
</evidence>
<evidence type="ECO:0000256" key="10">
    <source>
        <dbReference type="ARBA" id="ARBA00022968"/>
    </source>
</evidence>
<evidence type="ECO:0000256" key="11">
    <source>
        <dbReference type="ARBA" id="ARBA00022989"/>
    </source>
</evidence>
<feature type="disulfide bond" evidence="39">
    <location>
        <begin position="130"/>
        <end position="269"/>
    </location>
</feature>
<evidence type="ECO:0000256" key="4">
    <source>
        <dbReference type="ARBA" id="ARBA00004934"/>
    </source>
</evidence>
<evidence type="ECO:0000256" key="26">
    <source>
        <dbReference type="ARBA" id="ARBA00042990"/>
    </source>
</evidence>
<feature type="binding site" evidence="38">
    <location>
        <position position="278"/>
    </location>
    <ligand>
        <name>substrate</name>
    </ligand>
</feature>
<feature type="binding site" evidence="38">
    <location>
        <position position="158"/>
    </location>
    <ligand>
        <name>substrate</name>
    </ligand>
</feature>
<evidence type="ECO:0000256" key="31">
    <source>
        <dbReference type="ARBA" id="ARBA00047509"/>
    </source>
</evidence>
<evidence type="ECO:0000256" key="34">
    <source>
        <dbReference type="ARBA" id="ARBA00072809"/>
    </source>
</evidence>
<evidence type="ECO:0000256" key="32">
    <source>
        <dbReference type="ARBA" id="ARBA00052027"/>
    </source>
</evidence>
<protein>
    <recommendedName>
        <fullName evidence="20">CMP-N-acetylneuraminate-beta-galactosamide-alpha-2,3-sialyltransferase 1</fullName>
        <ecNumber evidence="18">2.4.3.2</ecNumber>
        <ecNumber evidence="19">2.4.3.4</ecNumber>
    </recommendedName>
    <alternativeName>
        <fullName evidence="34">CMP-N-acetylneuraminate-beta-galactosamide-alpha-2,3-sialyltransferase 2</fullName>
    </alternativeName>
    <alternativeName>
        <fullName evidence="27">Gal-NAc6S</fullName>
    </alternativeName>
    <alternativeName>
        <fullName evidence="24">Gal-beta-1,3-GalNAc-alpha-2,3-sialyltransferase</fullName>
    </alternativeName>
    <alternativeName>
        <fullName evidence="26">Monosialoganglioside sialyltransferase</fullName>
    </alternativeName>
    <alternativeName>
        <fullName evidence="22">ST3Gal I</fullName>
    </alternativeName>
    <alternativeName>
        <fullName evidence="35">ST3Gal II</fullName>
    </alternativeName>
    <alternativeName>
        <fullName evidence="23">ST3GalA.1</fullName>
    </alternativeName>
    <alternativeName>
        <fullName evidence="36">ST3GalA.2</fullName>
    </alternativeName>
    <alternativeName>
        <fullName evidence="21">ST3O</fullName>
    </alternativeName>
    <alternativeName>
        <fullName evidence="25">Sialyltransferase 4A</fullName>
    </alternativeName>
    <alternativeName>
        <fullName evidence="37">Sialyltransferase 4B</fullName>
    </alternativeName>
</protein>
<evidence type="ECO:0000256" key="1">
    <source>
        <dbReference type="ARBA" id="ARBA00004447"/>
    </source>
</evidence>
<evidence type="ECO:0000256" key="3">
    <source>
        <dbReference type="ARBA" id="ARBA00004922"/>
    </source>
</evidence>
<sequence length="326" mass="37568">MKRFFNHNHHTIRINSKLMVLVELLCITGLCLLLRGSMPGFPQLQYRNRCACDTCLTEEDPWLMQHLDQAVQPFLSANYSLPEDAFNWWKRLQLERRDYSTYRTTVERLFQMFPPSPDLIESRSDRCRTCAVVGNSGNLRGSHYGPLIDFHDVVIRINKGHTKGYEADVGTKTTHRIMYPESAMDLDNSTHLVLFAFKIQDLEWLIKAFSTGFSGRSYAPIKSTIKANKDLVMVTNPAFMRYVHEIWLEKKGGYPSTGFMAVILALQICDEVHVFGYGADDDGNWSHYFEELENKKFKTGLHPGSHEYDIILQLAKQKTLSFYGGY</sequence>
<evidence type="ECO:0000256" key="13">
    <source>
        <dbReference type="ARBA" id="ARBA00023098"/>
    </source>
</evidence>
<evidence type="ECO:0000256" key="21">
    <source>
        <dbReference type="ARBA" id="ARBA00041507"/>
    </source>
</evidence>
<comment type="pathway">
    <text evidence="3">Protein modification; protein glycosylation.</text>
</comment>
<dbReference type="EC" id="2.4.3.4" evidence="19"/>
<evidence type="ECO:0000256" key="9">
    <source>
        <dbReference type="ARBA" id="ARBA00022692"/>
    </source>
</evidence>
<evidence type="ECO:0000256" key="28">
    <source>
        <dbReference type="ARBA" id="ARBA00043673"/>
    </source>
</evidence>
<evidence type="ECO:0000256" key="38">
    <source>
        <dbReference type="PIRSR" id="PIRSR005557-1"/>
    </source>
</evidence>
<feature type="binding site" evidence="38">
    <location>
        <position position="287"/>
    </location>
    <ligand>
        <name>substrate</name>
    </ligand>
</feature>
<evidence type="ECO:0000256" key="30">
    <source>
        <dbReference type="ARBA" id="ARBA00043816"/>
    </source>
</evidence>
<accession>A0AAV1NNM6</accession>
<evidence type="ECO:0000256" key="22">
    <source>
        <dbReference type="ARBA" id="ARBA00041997"/>
    </source>
</evidence>
<evidence type="ECO:0000256" key="8">
    <source>
        <dbReference type="ARBA" id="ARBA00022679"/>
    </source>
</evidence>
<evidence type="ECO:0000256" key="2">
    <source>
        <dbReference type="ARBA" id="ARBA00004613"/>
    </source>
</evidence>
<comment type="catalytic activity">
    <reaction evidence="17">
        <text>a beta-D-galactosyl-(1-&gt;3)-N-acetyl-alpha-D-galactosaminyl derivative + CMP-N-acetyl-beta-neuraminate = an N-acetyl-alpha-neuraminyl-(2-&gt;3)-beta-D-galactosyl-(1-&gt;3)-N-acetyl-alpha-D-galactosaminyl derivative + CMP + H(+)</text>
        <dbReference type="Rhea" id="RHEA:21616"/>
        <dbReference type="ChEBI" id="CHEBI:15378"/>
        <dbReference type="ChEBI" id="CHEBI:57812"/>
        <dbReference type="ChEBI" id="CHEBI:60377"/>
        <dbReference type="ChEBI" id="CHEBI:133470"/>
        <dbReference type="ChEBI" id="CHEBI:139596"/>
        <dbReference type="EC" id="2.4.3.4"/>
    </reaction>
    <physiologicalReaction direction="left-to-right" evidence="17">
        <dbReference type="Rhea" id="RHEA:21617"/>
    </physiologicalReaction>
</comment>
<feature type="binding site" evidence="38">
    <location>
        <position position="254"/>
    </location>
    <ligand>
        <name>substrate</name>
    </ligand>
</feature>
<dbReference type="Proteomes" id="UP001314229">
    <property type="component" value="Unassembled WGS sequence"/>
</dbReference>
<proteinExistence type="inferred from homology"/>
<dbReference type="GO" id="GO:0003836">
    <property type="term" value="F:beta-galactoside (CMP) alpha-2,3-sialyltransferase activity"/>
    <property type="evidence" value="ECO:0007669"/>
    <property type="project" value="UniProtKB-EC"/>
</dbReference>
<dbReference type="InterPro" id="IPR001675">
    <property type="entry name" value="Glyco_trans_29"/>
</dbReference>
<name>A0AAV1NNM6_SCOSC</name>
<evidence type="ECO:0000256" key="19">
    <source>
        <dbReference type="ARBA" id="ARBA00039107"/>
    </source>
</evidence>
<keyword evidence="7" id="KW-0328">Glycosyltransferase</keyword>
<evidence type="ECO:0000256" key="18">
    <source>
        <dbReference type="ARBA" id="ARBA00039106"/>
    </source>
</evidence>
<feature type="binding site" evidence="38">
    <location>
        <position position="258"/>
    </location>
    <ligand>
        <name>substrate</name>
    </ligand>
</feature>
<evidence type="ECO:0000256" key="12">
    <source>
        <dbReference type="ARBA" id="ARBA00023034"/>
    </source>
</evidence>
<dbReference type="InterPro" id="IPR051757">
    <property type="entry name" value="Beta-gal_alpha2-3_sialyltrans"/>
</dbReference>
<evidence type="ECO:0000313" key="40">
    <source>
        <dbReference type="EMBL" id="CAK6961086.1"/>
    </source>
</evidence>
<evidence type="ECO:0000256" key="27">
    <source>
        <dbReference type="ARBA" id="ARBA00042991"/>
    </source>
</evidence>
<comment type="pathway">
    <text evidence="4">Glycolipid biosynthesis.</text>
</comment>
<keyword evidence="10" id="KW-0735">Signal-anchor</keyword>
<comment type="caution">
    <text evidence="40">The sequence shown here is derived from an EMBL/GenBank/DDBJ whole genome shotgun (WGS) entry which is preliminary data.</text>
</comment>
<evidence type="ECO:0000256" key="7">
    <source>
        <dbReference type="ARBA" id="ARBA00022676"/>
    </source>
</evidence>
<comment type="catalytic activity">
    <reaction evidence="28">
        <text>a ganglioside GA1 (d18:1(4E)) + CMP-N-acetyl-beta-neuraminate = a ganglioside GM1b (d18:1(4E)) + CMP + H(+)</text>
        <dbReference type="Rhea" id="RHEA:47560"/>
        <dbReference type="ChEBI" id="CHEBI:15378"/>
        <dbReference type="ChEBI" id="CHEBI:27938"/>
        <dbReference type="ChEBI" id="CHEBI:57812"/>
        <dbReference type="ChEBI" id="CHEBI:60377"/>
        <dbReference type="ChEBI" id="CHEBI:78568"/>
    </reaction>
    <physiologicalReaction direction="left-to-right" evidence="28">
        <dbReference type="Rhea" id="RHEA:47561"/>
    </physiologicalReaction>
</comment>
<reference evidence="40 41" key="1">
    <citation type="submission" date="2024-01" db="EMBL/GenBank/DDBJ databases">
        <authorList>
            <person name="Alioto T."/>
            <person name="Alioto T."/>
            <person name="Gomez Garrido J."/>
        </authorList>
    </citation>
    <scope>NUCLEOTIDE SEQUENCE [LARGE SCALE GENOMIC DNA]</scope>
</reference>
<evidence type="ECO:0000256" key="25">
    <source>
        <dbReference type="ARBA" id="ARBA00042682"/>
    </source>
</evidence>
<feature type="binding site" evidence="38">
    <location>
        <position position="93"/>
    </location>
    <ligand>
        <name>substrate</name>
    </ligand>
</feature>
<comment type="catalytic activity">
    <reaction evidence="32">
        <text>a globoside GalGb4Cer + CMP-N-acetyl-beta-neuraminate = a globoside MSGG + CMP + H(+)</text>
        <dbReference type="Rhea" id="RHEA:65372"/>
        <dbReference type="ChEBI" id="CHEBI:15378"/>
        <dbReference type="ChEBI" id="CHEBI:57812"/>
        <dbReference type="ChEBI" id="CHEBI:60377"/>
        <dbReference type="ChEBI" id="CHEBI:140623"/>
        <dbReference type="ChEBI" id="CHEBI:140691"/>
    </reaction>
    <physiologicalReaction direction="left-to-right" evidence="32">
        <dbReference type="Rhea" id="RHEA:65373"/>
    </physiologicalReaction>
</comment>
<evidence type="ECO:0000256" key="23">
    <source>
        <dbReference type="ARBA" id="ARBA00042022"/>
    </source>
</evidence>
<keyword evidence="41" id="KW-1185">Reference proteome</keyword>
<feature type="binding site" evidence="38">
    <location>
        <position position="218"/>
    </location>
    <ligand>
        <name>substrate</name>
    </ligand>
</feature>
<dbReference type="InterPro" id="IPR038578">
    <property type="entry name" value="GT29-like_sf"/>
</dbReference>
<evidence type="ECO:0000256" key="33">
    <source>
        <dbReference type="ARBA" id="ARBA00062545"/>
    </source>
</evidence>
<comment type="subcellular location">
    <subcellularLocation>
        <location evidence="1">Golgi apparatus</location>
        <location evidence="1">Golgi stack membrane</location>
        <topology evidence="1">Single-pass type II membrane protein</topology>
    </subcellularLocation>
    <subcellularLocation>
        <location evidence="2">Secreted</location>
    </subcellularLocation>
</comment>
<keyword evidence="15" id="KW-1015">Disulfide bond</keyword>
<dbReference type="PIRSF" id="PIRSF005557">
    <property type="entry name" value="Sialyl_trans"/>
    <property type="match status" value="1"/>
</dbReference>
<keyword evidence="11" id="KW-1133">Transmembrane helix</keyword>
<keyword evidence="9" id="KW-0812">Transmembrane</keyword>
<dbReference type="GO" id="GO:0005576">
    <property type="term" value="C:extracellular region"/>
    <property type="evidence" value="ECO:0007669"/>
    <property type="project" value="UniProtKB-SubCell"/>
</dbReference>
<gene>
    <name evidence="40" type="ORF">FSCOSCO3_A032114</name>
</gene>
<keyword evidence="12" id="KW-0333">Golgi apparatus</keyword>
<evidence type="ECO:0000256" key="35">
    <source>
        <dbReference type="ARBA" id="ARBA00081228"/>
    </source>
</evidence>
<evidence type="ECO:0000256" key="16">
    <source>
        <dbReference type="ARBA" id="ARBA00023180"/>
    </source>
</evidence>
<comment type="catalytic activity">
    <reaction evidence="30">
        <text>a ganglioside GA1 + CMP-N-acetyl-beta-neuraminate = a ganglioside GM1b + CMP + H(+)</text>
        <dbReference type="Rhea" id="RHEA:48244"/>
        <dbReference type="ChEBI" id="CHEBI:15378"/>
        <dbReference type="ChEBI" id="CHEBI:57812"/>
        <dbReference type="ChEBI" id="CHEBI:60377"/>
        <dbReference type="ChEBI" id="CHEBI:88069"/>
        <dbReference type="ChEBI" id="CHEBI:90151"/>
    </reaction>
    <physiologicalReaction direction="left-to-right" evidence="30">
        <dbReference type="Rhea" id="RHEA:48245"/>
    </physiologicalReaction>
</comment>
<comment type="subunit">
    <text evidence="33">Homodimer; disulfide-linked. Homodimer formation occurs in the endoplasmic reticulum.</text>
</comment>
<dbReference type="EMBL" id="CAWUFR010000048">
    <property type="protein sequence ID" value="CAK6961086.1"/>
    <property type="molecule type" value="Genomic_DNA"/>
</dbReference>
<evidence type="ECO:0000256" key="37">
    <source>
        <dbReference type="ARBA" id="ARBA00082805"/>
    </source>
</evidence>
<dbReference type="AlphaFoldDB" id="A0AAV1NNM6"/>
<feature type="binding site" evidence="38">
    <location>
        <position position="135"/>
    </location>
    <ligand>
        <name>substrate</name>
    </ligand>
</feature>
<evidence type="ECO:0000256" key="15">
    <source>
        <dbReference type="ARBA" id="ARBA00023157"/>
    </source>
</evidence>
<evidence type="ECO:0000256" key="39">
    <source>
        <dbReference type="PIRSR" id="PIRSR005557-2"/>
    </source>
</evidence>
<keyword evidence="16" id="KW-0325">Glycoprotein</keyword>
<dbReference type="FunFam" id="3.90.1480.20:FF:000002">
    <property type="entry name" value="CMP-N-acetylneuraminate-beta-galactosamide- alpha-2,3-sialyltransferase 2"/>
    <property type="match status" value="1"/>
</dbReference>
<evidence type="ECO:0000256" key="29">
    <source>
        <dbReference type="ARBA" id="ARBA00043773"/>
    </source>
</evidence>
<dbReference type="EC" id="2.4.3.2" evidence="18"/>
<dbReference type="Pfam" id="PF00777">
    <property type="entry name" value="Glyco_transf_29"/>
    <property type="match status" value="1"/>
</dbReference>
<comment type="catalytic activity">
    <reaction evidence="31">
        <text>ganglioside GM1 (d18:1(4E)/18:0) + CMP-N-acetyl-beta-neuraminate = ganglioside GD1a (18:1(4E)/18:0) + CMP + H(+)</text>
        <dbReference type="Rhea" id="RHEA:48248"/>
        <dbReference type="ChEBI" id="CHEBI:15378"/>
        <dbReference type="ChEBI" id="CHEBI:57812"/>
        <dbReference type="ChEBI" id="CHEBI:60377"/>
        <dbReference type="ChEBI" id="CHEBI:73110"/>
        <dbReference type="ChEBI" id="CHEBI:90153"/>
    </reaction>
    <physiologicalReaction direction="left-to-right" evidence="31">
        <dbReference type="Rhea" id="RHEA:48249"/>
    </physiologicalReaction>
</comment>
<dbReference type="PANTHER" id="PTHR46032">
    <property type="entry name" value="ALPHA-2,3-SIALYLTRANSFERASE ST3GAL I ISOFORM X1"/>
    <property type="match status" value="1"/>
</dbReference>
<keyword evidence="14" id="KW-0472">Membrane</keyword>
<evidence type="ECO:0000256" key="6">
    <source>
        <dbReference type="ARBA" id="ARBA00022525"/>
    </source>
</evidence>
<evidence type="ECO:0000256" key="24">
    <source>
        <dbReference type="ARBA" id="ARBA00042448"/>
    </source>
</evidence>
<dbReference type="GO" id="GO:0097503">
    <property type="term" value="P:sialylation"/>
    <property type="evidence" value="ECO:0007669"/>
    <property type="project" value="TreeGrafter"/>
</dbReference>
<dbReference type="GO" id="GO:0006629">
    <property type="term" value="P:lipid metabolic process"/>
    <property type="evidence" value="ECO:0007669"/>
    <property type="project" value="UniProtKB-KW"/>
</dbReference>
<keyword evidence="8" id="KW-0808">Transferase</keyword>
<keyword evidence="13" id="KW-0443">Lipid metabolism</keyword>
<organism evidence="40 41">
    <name type="scientific">Scomber scombrus</name>
    <name type="common">Atlantic mackerel</name>
    <name type="synonym">Scomber vernalis</name>
    <dbReference type="NCBI Taxonomy" id="13677"/>
    <lineage>
        <taxon>Eukaryota</taxon>
        <taxon>Metazoa</taxon>
        <taxon>Chordata</taxon>
        <taxon>Craniata</taxon>
        <taxon>Vertebrata</taxon>
        <taxon>Euteleostomi</taxon>
        <taxon>Actinopterygii</taxon>
        <taxon>Neopterygii</taxon>
        <taxon>Teleostei</taxon>
        <taxon>Neoteleostei</taxon>
        <taxon>Acanthomorphata</taxon>
        <taxon>Pelagiaria</taxon>
        <taxon>Scombriformes</taxon>
        <taxon>Scombridae</taxon>
        <taxon>Scomber</taxon>
    </lineage>
</organism>
<dbReference type="PANTHER" id="PTHR46032:SF6">
    <property type="entry name" value="CMP-N-ACETYLNEURAMINATE-BETA-GALACTOSAMIDE-ALPHA-2,3-SIALYLTRANSFERASE 1"/>
    <property type="match status" value="1"/>
</dbReference>
<comment type="catalytic activity">
    <reaction evidence="29">
        <text>a ganglioside GM1 (d18:1(4E)) + CMP-N-acetyl-beta-neuraminate = a ganglioside GD1a (d18:1(4E)) + CMP + H(+)</text>
        <dbReference type="Rhea" id="RHEA:18021"/>
        <dbReference type="ChEBI" id="CHEBI:15378"/>
        <dbReference type="ChEBI" id="CHEBI:57812"/>
        <dbReference type="ChEBI" id="CHEBI:60377"/>
        <dbReference type="ChEBI" id="CHEBI:77709"/>
        <dbReference type="ChEBI" id="CHEBI:78445"/>
        <dbReference type="EC" id="2.4.3.2"/>
    </reaction>
    <physiologicalReaction direction="left-to-right" evidence="29">
        <dbReference type="Rhea" id="RHEA:18022"/>
    </physiologicalReaction>
</comment>
<dbReference type="Gene3D" id="3.90.1480.20">
    <property type="entry name" value="Glycosyl transferase family 29"/>
    <property type="match status" value="1"/>
</dbReference>
<feature type="binding site" evidence="38">
    <location>
        <position position="302"/>
    </location>
    <ligand>
        <name>substrate</name>
    </ligand>
</feature>
<evidence type="ECO:0000256" key="5">
    <source>
        <dbReference type="ARBA" id="ARBA00006003"/>
    </source>
</evidence>
<evidence type="ECO:0000313" key="41">
    <source>
        <dbReference type="Proteomes" id="UP001314229"/>
    </source>
</evidence>
<dbReference type="InterPro" id="IPR012163">
    <property type="entry name" value="Sialyl_trans"/>
</dbReference>
<evidence type="ECO:0000256" key="36">
    <source>
        <dbReference type="ARBA" id="ARBA00081332"/>
    </source>
</evidence>